<evidence type="ECO:0000256" key="4">
    <source>
        <dbReference type="ARBA" id="ARBA00004472"/>
    </source>
</evidence>
<evidence type="ECO:0000256" key="7">
    <source>
        <dbReference type="ARBA" id="ARBA00022448"/>
    </source>
</evidence>
<sequence>MLRYREIVFLVVVMDCVSSVAGQCTKTGPCSCDSPQGSIDLSPIASSDGSPAFMDMEDTQSAYRYSYNPCHPFTEGSCTDVASCQITLDKTQQFPAGSQDSADFQQDSGTGDIKIVYSSTDSFGTTRKTEVTLKCDPGPDTLSVSGETGENSATYAMTLSSPHCCRGSAPDVTVTVELSVGTVLCIIFLVTVVLYVAVGVGIQKGIRKAQGKEVIPNYGFWSVIPGYVKPLRGPDSATLLLGYRNKGTAVRVSAFNRPYVQWGVGVVMLSGVTVDFHGHVSVTGGQSVQHIASAHTQ</sequence>
<evidence type="ECO:0000256" key="11">
    <source>
        <dbReference type="ARBA" id="ARBA00022989"/>
    </source>
</evidence>
<keyword evidence="9 19" id="KW-0732">Signal</keyword>
<evidence type="ECO:0000256" key="6">
    <source>
        <dbReference type="ARBA" id="ARBA00013776"/>
    </source>
</evidence>
<evidence type="ECO:0000256" key="18">
    <source>
        <dbReference type="SAM" id="Phobius"/>
    </source>
</evidence>
<dbReference type="Proteomes" id="UP001519460">
    <property type="component" value="Unassembled WGS sequence"/>
</dbReference>
<feature type="domain" description="MRH" evidence="20">
    <location>
        <begin position="22"/>
        <end position="167"/>
    </location>
</feature>
<keyword evidence="13" id="KW-0333">Golgi apparatus</keyword>
<dbReference type="GO" id="GO:0000139">
    <property type="term" value="C:Golgi membrane"/>
    <property type="evidence" value="ECO:0007669"/>
    <property type="project" value="UniProtKB-SubCell"/>
</dbReference>
<dbReference type="InterPro" id="IPR044865">
    <property type="entry name" value="MRH_dom"/>
</dbReference>
<keyword evidence="16" id="KW-1015">Disulfide bond</keyword>
<dbReference type="AlphaFoldDB" id="A0ABD0KQ98"/>
<keyword evidence="15 18" id="KW-0472">Membrane</keyword>
<keyword evidence="7" id="KW-0813">Transport</keyword>
<evidence type="ECO:0000256" key="16">
    <source>
        <dbReference type="ARBA" id="ARBA00023157"/>
    </source>
</evidence>
<feature type="signal peptide" evidence="19">
    <location>
        <begin position="1"/>
        <end position="22"/>
    </location>
</feature>
<keyword evidence="10" id="KW-0653">Protein transport</keyword>
<dbReference type="Pfam" id="PF09451">
    <property type="entry name" value="ATG27"/>
    <property type="match status" value="1"/>
</dbReference>
<organism evidence="21 22">
    <name type="scientific">Batillaria attramentaria</name>
    <dbReference type="NCBI Taxonomy" id="370345"/>
    <lineage>
        <taxon>Eukaryota</taxon>
        <taxon>Metazoa</taxon>
        <taxon>Spiralia</taxon>
        <taxon>Lophotrochozoa</taxon>
        <taxon>Mollusca</taxon>
        <taxon>Gastropoda</taxon>
        <taxon>Caenogastropoda</taxon>
        <taxon>Sorbeoconcha</taxon>
        <taxon>Cerithioidea</taxon>
        <taxon>Batillariidae</taxon>
        <taxon>Batillaria</taxon>
    </lineage>
</organism>
<dbReference type="GO" id="GO:0031966">
    <property type="term" value="C:mitochondrial membrane"/>
    <property type="evidence" value="ECO:0007669"/>
    <property type="project" value="UniProtKB-SubCell"/>
</dbReference>
<dbReference type="PROSITE" id="PS51914">
    <property type="entry name" value="MRH"/>
    <property type="match status" value="1"/>
</dbReference>
<dbReference type="SUPFAM" id="SSF50911">
    <property type="entry name" value="Mannose 6-phosphate receptor domain"/>
    <property type="match status" value="1"/>
</dbReference>
<evidence type="ECO:0000256" key="12">
    <source>
        <dbReference type="ARBA" id="ARBA00023006"/>
    </source>
</evidence>
<keyword evidence="14" id="KW-0496">Mitochondrion</keyword>
<name>A0ABD0KQ98_9CAEN</name>
<dbReference type="Gene3D" id="2.70.130.10">
    <property type="entry name" value="Mannose-6-phosphate receptor binding domain"/>
    <property type="match status" value="1"/>
</dbReference>
<evidence type="ECO:0000256" key="14">
    <source>
        <dbReference type="ARBA" id="ARBA00023128"/>
    </source>
</evidence>
<dbReference type="PANTHER" id="PTHR15071">
    <property type="entry name" value="MANNOSE-6-PHOSPHATE RECEPTOR FAMILY MEMBER"/>
    <property type="match status" value="1"/>
</dbReference>
<accession>A0ABD0KQ98</accession>
<evidence type="ECO:0000256" key="17">
    <source>
        <dbReference type="ARBA" id="ARBA00023329"/>
    </source>
</evidence>
<evidence type="ECO:0000256" key="10">
    <source>
        <dbReference type="ARBA" id="ARBA00022927"/>
    </source>
</evidence>
<evidence type="ECO:0000256" key="5">
    <source>
        <dbReference type="ARBA" id="ARBA00005363"/>
    </source>
</evidence>
<evidence type="ECO:0000256" key="3">
    <source>
        <dbReference type="ARBA" id="ARBA00004394"/>
    </source>
</evidence>
<protein>
    <recommendedName>
        <fullName evidence="6">Autophagy-related protein 27</fullName>
    </recommendedName>
</protein>
<evidence type="ECO:0000259" key="20">
    <source>
        <dbReference type="PROSITE" id="PS51914"/>
    </source>
</evidence>
<feature type="transmembrane region" description="Helical" evidence="18">
    <location>
        <begin position="178"/>
        <end position="202"/>
    </location>
</feature>
<evidence type="ECO:0000256" key="15">
    <source>
        <dbReference type="ARBA" id="ARBA00023136"/>
    </source>
</evidence>
<keyword evidence="12" id="KW-0072">Autophagy</keyword>
<evidence type="ECO:0000256" key="19">
    <source>
        <dbReference type="SAM" id="SignalP"/>
    </source>
</evidence>
<dbReference type="EMBL" id="JACVVK020000140">
    <property type="protein sequence ID" value="KAK7489260.1"/>
    <property type="molecule type" value="Genomic_DNA"/>
</dbReference>
<evidence type="ECO:0000256" key="1">
    <source>
        <dbReference type="ARBA" id="ARBA00004304"/>
    </source>
</evidence>
<evidence type="ECO:0000313" key="22">
    <source>
        <dbReference type="Proteomes" id="UP001519460"/>
    </source>
</evidence>
<dbReference type="GO" id="GO:0034045">
    <property type="term" value="C:phagophore assembly site membrane"/>
    <property type="evidence" value="ECO:0007669"/>
    <property type="project" value="UniProtKB-SubCell"/>
</dbReference>
<keyword evidence="17" id="KW-0968">Cytoplasmic vesicle</keyword>
<evidence type="ECO:0000256" key="13">
    <source>
        <dbReference type="ARBA" id="ARBA00023034"/>
    </source>
</evidence>
<dbReference type="GO" id="GO:0015031">
    <property type="term" value="P:protein transport"/>
    <property type="evidence" value="ECO:0007669"/>
    <property type="project" value="UniProtKB-KW"/>
</dbReference>
<comment type="subcellular location">
    <subcellularLocation>
        <location evidence="2">Cytoplasmic vesicle membrane</location>
        <topology evidence="2">Single-pass type I membrane protein</topology>
    </subcellularLocation>
    <subcellularLocation>
        <location evidence="3">Golgi apparatus membrane</location>
    </subcellularLocation>
    <subcellularLocation>
        <location evidence="1">Mitochondrion membrane</location>
        <topology evidence="1">Single-pass membrane protein</topology>
    </subcellularLocation>
    <subcellularLocation>
        <location evidence="4">Preautophagosomal structure membrane</location>
        <topology evidence="4">Single-pass type I membrane protein</topology>
    </subcellularLocation>
</comment>
<proteinExistence type="inferred from homology"/>
<feature type="chain" id="PRO_5044844966" description="Autophagy-related protein 27" evidence="19">
    <location>
        <begin position="23"/>
        <end position="297"/>
    </location>
</feature>
<evidence type="ECO:0000256" key="8">
    <source>
        <dbReference type="ARBA" id="ARBA00022692"/>
    </source>
</evidence>
<dbReference type="PANTHER" id="PTHR15071:SF0">
    <property type="entry name" value="MANNOSE 6-PHOSPHATE RECEPTOR-LIKE PROTEIN 1"/>
    <property type="match status" value="1"/>
</dbReference>
<gene>
    <name evidence="21" type="ORF">BaRGS_00019512</name>
</gene>
<dbReference type="InterPro" id="IPR009011">
    <property type="entry name" value="Man6P_isomerase_rcpt-bd_dom_sf"/>
</dbReference>
<keyword evidence="11 18" id="KW-1133">Transmembrane helix</keyword>
<comment type="similarity">
    <text evidence="5">Belongs to the ATG27 family.</text>
</comment>
<dbReference type="InterPro" id="IPR018939">
    <property type="entry name" value="Autophagy-rel_prot_27"/>
</dbReference>
<keyword evidence="8 18" id="KW-0812">Transmembrane</keyword>
<keyword evidence="22" id="KW-1185">Reference proteome</keyword>
<dbReference type="GO" id="GO:0006914">
    <property type="term" value="P:autophagy"/>
    <property type="evidence" value="ECO:0007669"/>
    <property type="project" value="UniProtKB-KW"/>
</dbReference>
<dbReference type="GO" id="GO:0010008">
    <property type="term" value="C:endosome membrane"/>
    <property type="evidence" value="ECO:0007669"/>
    <property type="project" value="UniProtKB-SubCell"/>
</dbReference>
<comment type="caution">
    <text evidence="21">The sequence shown here is derived from an EMBL/GenBank/DDBJ whole genome shotgun (WGS) entry which is preliminary data.</text>
</comment>
<evidence type="ECO:0000256" key="2">
    <source>
        <dbReference type="ARBA" id="ARBA00004358"/>
    </source>
</evidence>
<evidence type="ECO:0000256" key="9">
    <source>
        <dbReference type="ARBA" id="ARBA00022729"/>
    </source>
</evidence>
<reference evidence="21 22" key="1">
    <citation type="journal article" date="2023" name="Sci. Data">
        <title>Genome assembly of the Korean intertidal mud-creeper Batillaria attramentaria.</title>
        <authorList>
            <person name="Patra A.K."/>
            <person name="Ho P.T."/>
            <person name="Jun S."/>
            <person name="Lee S.J."/>
            <person name="Kim Y."/>
            <person name="Won Y.J."/>
        </authorList>
    </citation>
    <scope>NUCLEOTIDE SEQUENCE [LARGE SCALE GENOMIC DNA]</scope>
    <source>
        <strain evidence="21">Wonlab-2016</strain>
    </source>
</reference>
<evidence type="ECO:0000313" key="21">
    <source>
        <dbReference type="EMBL" id="KAK7489260.1"/>
    </source>
</evidence>
<feature type="non-terminal residue" evidence="21">
    <location>
        <position position="297"/>
    </location>
</feature>